<name>A0A329QI16_9ACTN</name>
<dbReference type="EMBL" id="QMIG01000018">
    <property type="protein sequence ID" value="RAW11866.1"/>
    <property type="molecule type" value="Genomic_DNA"/>
</dbReference>
<feature type="transmembrane region" description="Helical" evidence="1">
    <location>
        <begin position="148"/>
        <end position="170"/>
    </location>
</feature>
<organism evidence="2 3">
    <name type="scientific">Phytoactinopolyspora halophila</name>
    <dbReference type="NCBI Taxonomy" id="1981511"/>
    <lineage>
        <taxon>Bacteria</taxon>
        <taxon>Bacillati</taxon>
        <taxon>Actinomycetota</taxon>
        <taxon>Actinomycetes</taxon>
        <taxon>Jiangellales</taxon>
        <taxon>Jiangellaceae</taxon>
        <taxon>Phytoactinopolyspora</taxon>
    </lineage>
</organism>
<dbReference type="Proteomes" id="UP000250462">
    <property type="component" value="Unassembled WGS sequence"/>
</dbReference>
<proteinExistence type="predicted"/>
<keyword evidence="1" id="KW-0812">Transmembrane</keyword>
<gene>
    <name evidence="2" type="ORF">DPM12_15455</name>
</gene>
<keyword evidence="1" id="KW-0472">Membrane</keyword>
<dbReference type="OrthoDB" id="3867729at2"/>
<accession>A0A329QI16</accession>
<reference evidence="2 3" key="1">
    <citation type="submission" date="2018-06" db="EMBL/GenBank/DDBJ databases">
        <title>Phytoactinopolyspora halophila sp. nov., a novel halophilic actinomycete isolated from a saline soil in China.</title>
        <authorList>
            <person name="Tang S.-K."/>
        </authorList>
    </citation>
    <scope>NUCLEOTIDE SEQUENCE [LARGE SCALE GENOMIC DNA]</scope>
    <source>
        <strain evidence="2 3">YIM 96934</strain>
    </source>
</reference>
<evidence type="ECO:0000313" key="3">
    <source>
        <dbReference type="Proteomes" id="UP000250462"/>
    </source>
</evidence>
<keyword evidence="3" id="KW-1185">Reference proteome</keyword>
<evidence type="ECO:0000256" key="1">
    <source>
        <dbReference type="SAM" id="Phobius"/>
    </source>
</evidence>
<keyword evidence="1" id="KW-1133">Transmembrane helix</keyword>
<comment type="caution">
    <text evidence="2">The sequence shown here is derived from an EMBL/GenBank/DDBJ whole genome shotgun (WGS) entry which is preliminary data.</text>
</comment>
<protein>
    <submittedName>
        <fullName evidence="2">Uncharacterized protein</fullName>
    </submittedName>
</protein>
<evidence type="ECO:0000313" key="2">
    <source>
        <dbReference type="EMBL" id="RAW11866.1"/>
    </source>
</evidence>
<dbReference type="RefSeq" id="WP_112259248.1">
    <property type="nucleotide sequence ID" value="NZ_QMIG01000018.1"/>
</dbReference>
<dbReference type="AlphaFoldDB" id="A0A329QI16"/>
<sequence>MSTDRAATIADELAESPVHVEPGALPEERVETLTELVDGSPVPIYVVYVSMDYEDEFGGDAGQLLALVHEKLGEPGVYASVDWNDYLTVREYDVASQSGARSVAQEESGAGAKLERFVELVATGTGDEVHQEMREERTETESSSDTEALLGLSVATVGFILVAAAILALAHRARIRRGSQRVATAFSVPAHVREAVRGARMDAVDEQARTAILELGQRLDSVDVPASGRPLAEYRSALDAYDAARRTQEGSAGFADTVGALVLAEMGEAHLRRAVGNESLRRQPLPTPCFFNPLHGAAAKNVALPGERSGSGDVASTGTLVAACTICAEQVGDGVEPDILQVAVDGQDVPYYESGFEPWASTGYGALRSNLVERVLAGM</sequence>